<sequence>MELKVHLQIIPHKSERWKHGSTNFQN</sequence>
<dbReference type="Proteomes" id="UP001164929">
    <property type="component" value="Chromosome 12"/>
</dbReference>
<dbReference type="EMBL" id="JAQIZT010000012">
    <property type="protein sequence ID" value="KAJ6976491.1"/>
    <property type="molecule type" value="Genomic_DNA"/>
</dbReference>
<evidence type="ECO:0000313" key="1">
    <source>
        <dbReference type="EMBL" id="KAJ6976491.1"/>
    </source>
</evidence>
<evidence type="ECO:0000313" key="2">
    <source>
        <dbReference type="Proteomes" id="UP001164929"/>
    </source>
</evidence>
<proteinExistence type="predicted"/>
<name>A0AAD6Q2G2_9ROSI</name>
<keyword evidence="2" id="KW-1185">Reference proteome</keyword>
<reference evidence="1" key="1">
    <citation type="journal article" date="2023" name="Mol. Ecol. Resour.">
        <title>Chromosome-level genome assembly of a triploid poplar Populus alba 'Berolinensis'.</title>
        <authorList>
            <person name="Chen S."/>
            <person name="Yu Y."/>
            <person name="Wang X."/>
            <person name="Wang S."/>
            <person name="Zhang T."/>
            <person name="Zhou Y."/>
            <person name="He R."/>
            <person name="Meng N."/>
            <person name="Wang Y."/>
            <person name="Liu W."/>
            <person name="Liu Z."/>
            <person name="Liu J."/>
            <person name="Guo Q."/>
            <person name="Huang H."/>
            <person name="Sederoff R.R."/>
            <person name="Wang G."/>
            <person name="Qu G."/>
            <person name="Chen S."/>
        </authorList>
    </citation>
    <scope>NUCLEOTIDE SEQUENCE</scope>
    <source>
        <strain evidence="1">SC-2020</strain>
    </source>
</reference>
<comment type="caution">
    <text evidence="1">The sequence shown here is derived from an EMBL/GenBank/DDBJ whole genome shotgun (WGS) entry which is preliminary data.</text>
</comment>
<organism evidence="1 2">
    <name type="scientific">Populus alba x Populus x berolinensis</name>
    <dbReference type="NCBI Taxonomy" id="444605"/>
    <lineage>
        <taxon>Eukaryota</taxon>
        <taxon>Viridiplantae</taxon>
        <taxon>Streptophyta</taxon>
        <taxon>Embryophyta</taxon>
        <taxon>Tracheophyta</taxon>
        <taxon>Spermatophyta</taxon>
        <taxon>Magnoliopsida</taxon>
        <taxon>eudicotyledons</taxon>
        <taxon>Gunneridae</taxon>
        <taxon>Pentapetalae</taxon>
        <taxon>rosids</taxon>
        <taxon>fabids</taxon>
        <taxon>Malpighiales</taxon>
        <taxon>Salicaceae</taxon>
        <taxon>Saliceae</taxon>
        <taxon>Populus</taxon>
    </lineage>
</organism>
<protein>
    <submittedName>
        <fullName evidence="1">Uncharacterized protein</fullName>
    </submittedName>
</protein>
<dbReference type="AlphaFoldDB" id="A0AAD6Q2G2"/>
<accession>A0AAD6Q2G2</accession>
<gene>
    <name evidence="1" type="ORF">NC653_028587</name>
</gene>